<evidence type="ECO:0000313" key="2">
    <source>
        <dbReference type="Proteomes" id="UP000029647"/>
    </source>
</evidence>
<evidence type="ECO:0000313" key="1">
    <source>
        <dbReference type="EMBL" id="GAL76091.1"/>
    </source>
</evidence>
<sequence length="37" mass="4624">MINNSRYLMVIKMGFEMEMIFYSFSLSRKRNYKEVYC</sequence>
<dbReference type="AlphaFoldDB" id="A0A090WGJ5"/>
<accession>A0A090WGJ5</accession>
<comment type="caution">
    <text evidence="1">The sequence shown here is derived from an EMBL/GenBank/DDBJ whole genome shotgun (WGS) entry which is preliminary data.</text>
</comment>
<gene>
    <name evidence="1" type="ORF">JCM19275_2223</name>
</gene>
<proteinExistence type="predicted"/>
<reference evidence="1 2" key="1">
    <citation type="journal article" date="2014" name="Genome Announc.">
        <title>Draft Genome Sequences of Marine Flavobacterium Nonlabens Strains NR17, NR24, NR27, NR32, NR33, and Ara13.</title>
        <authorList>
            <person name="Nakanishi M."/>
            <person name="Meirelles P."/>
            <person name="Suzuki R."/>
            <person name="Takatani N."/>
            <person name="Mino S."/>
            <person name="Suda W."/>
            <person name="Oshima K."/>
            <person name="Hattori M."/>
            <person name="Ohkuma M."/>
            <person name="Hosokawa M."/>
            <person name="Miyashita K."/>
            <person name="Thompson F.L."/>
            <person name="Niwa A."/>
            <person name="Sawabe T."/>
            <person name="Sawabe T."/>
        </authorList>
    </citation>
    <scope>NUCLEOTIDE SEQUENCE [LARGE SCALE GENOMIC DNA]</scope>
    <source>
        <strain evidence="2">JCM19275</strain>
    </source>
</reference>
<name>A0A090WGJ5_NONUL</name>
<organism evidence="1 2">
    <name type="scientific">Nonlabens ulvanivorans</name>
    <name type="common">Persicivirga ulvanivorans</name>
    <dbReference type="NCBI Taxonomy" id="906888"/>
    <lineage>
        <taxon>Bacteria</taxon>
        <taxon>Pseudomonadati</taxon>
        <taxon>Bacteroidota</taxon>
        <taxon>Flavobacteriia</taxon>
        <taxon>Flavobacteriales</taxon>
        <taxon>Flavobacteriaceae</taxon>
        <taxon>Nonlabens</taxon>
    </lineage>
</organism>
<dbReference type="EMBL" id="BBNT01000008">
    <property type="protein sequence ID" value="GAL76091.1"/>
    <property type="molecule type" value="Genomic_DNA"/>
</dbReference>
<dbReference type="Proteomes" id="UP000029647">
    <property type="component" value="Unassembled WGS sequence"/>
</dbReference>
<protein>
    <submittedName>
        <fullName evidence="1">Uncharacterized protein</fullName>
    </submittedName>
</protein>